<dbReference type="OrthoDB" id="354826at2759"/>
<comment type="catalytic activity">
    <reaction evidence="7">
        <text>L-threonyl-[protein] + ATP = O-phospho-L-threonyl-[protein] + ADP + H(+)</text>
        <dbReference type="Rhea" id="RHEA:46608"/>
        <dbReference type="Rhea" id="RHEA-COMP:11060"/>
        <dbReference type="Rhea" id="RHEA-COMP:11605"/>
        <dbReference type="ChEBI" id="CHEBI:15378"/>
        <dbReference type="ChEBI" id="CHEBI:30013"/>
        <dbReference type="ChEBI" id="CHEBI:30616"/>
        <dbReference type="ChEBI" id="CHEBI:61977"/>
        <dbReference type="ChEBI" id="CHEBI:456216"/>
        <dbReference type="EC" id="2.7.11.11"/>
    </reaction>
</comment>
<dbReference type="CDD" id="cd05123">
    <property type="entry name" value="STKc_AGC"/>
    <property type="match status" value="1"/>
</dbReference>
<keyword evidence="14" id="KW-1185">Reference proteome</keyword>
<evidence type="ECO:0000256" key="10">
    <source>
        <dbReference type="RuleBase" id="RU000304"/>
    </source>
</evidence>
<keyword evidence="5" id="KW-0418">Kinase</keyword>
<dbReference type="InterPro" id="IPR045270">
    <property type="entry name" value="STKc_AGC"/>
</dbReference>
<keyword evidence="4 9" id="KW-0547">Nucleotide-binding</keyword>
<dbReference type="InterPro" id="IPR000719">
    <property type="entry name" value="Prot_kinase_dom"/>
</dbReference>
<dbReference type="PROSITE" id="PS00107">
    <property type="entry name" value="PROTEIN_KINASE_ATP"/>
    <property type="match status" value="1"/>
</dbReference>
<dbReference type="EMBL" id="LT554740">
    <property type="protein sequence ID" value="SAM07348.1"/>
    <property type="molecule type" value="Genomic_DNA"/>
</dbReference>
<feature type="region of interest" description="Disordered" evidence="11">
    <location>
        <begin position="307"/>
        <end position="330"/>
    </location>
</feature>
<comment type="catalytic activity">
    <reaction evidence="8">
        <text>L-seryl-[protein] + ATP = O-phospho-L-seryl-[protein] + ADP + H(+)</text>
        <dbReference type="Rhea" id="RHEA:17989"/>
        <dbReference type="Rhea" id="RHEA-COMP:9863"/>
        <dbReference type="Rhea" id="RHEA-COMP:11604"/>
        <dbReference type="ChEBI" id="CHEBI:15378"/>
        <dbReference type="ChEBI" id="CHEBI:29999"/>
        <dbReference type="ChEBI" id="CHEBI:30616"/>
        <dbReference type="ChEBI" id="CHEBI:83421"/>
        <dbReference type="ChEBI" id="CHEBI:456216"/>
        <dbReference type="EC" id="2.7.11.11"/>
    </reaction>
</comment>
<evidence type="ECO:0000313" key="13">
    <source>
        <dbReference type="EMBL" id="SAM07348.1"/>
    </source>
</evidence>
<accession>A0A168RSY8</accession>
<evidence type="ECO:0000313" key="14">
    <source>
        <dbReference type="Proteomes" id="UP000078561"/>
    </source>
</evidence>
<evidence type="ECO:0000259" key="12">
    <source>
        <dbReference type="PROSITE" id="PS50011"/>
    </source>
</evidence>
<evidence type="ECO:0000256" key="5">
    <source>
        <dbReference type="ARBA" id="ARBA00022777"/>
    </source>
</evidence>
<dbReference type="Proteomes" id="UP000078561">
    <property type="component" value="Unassembled WGS sequence"/>
</dbReference>
<evidence type="ECO:0000256" key="4">
    <source>
        <dbReference type="ARBA" id="ARBA00022741"/>
    </source>
</evidence>
<comment type="similarity">
    <text evidence="10">Belongs to the protein kinase superfamily.</text>
</comment>
<evidence type="ECO:0000256" key="8">
    <source>
        <dbReference type="ARBA" id="ARBA00047454"/>
    </source>
</evidence>
<protein>
    <recommendedName>
        <fullName evidence="1">cAMP-dependent protein kinase</fullName>
        <ecNumber evidence="1">2.7.11.11</ecNumber>
    </recommendedName>
</protein>
<dbReference type="Gene3D" id="3.30.200.20">
    <property type="entry name" value="Phosphorylase Kinase, domain 1"/>
    <property type="match status" value="1"/>
</dbReference>
<dbReference type="STRING" id="4829.A0A168RSY8"/>
<dbReference type="InterPro" id="IPR011009">
    <property type="entry name" value="Kinase-like_dom_sf"/>
</dbReference>
<dbReference type="SUPFAM" id="SSF56112">
    <property type="entry name" value="Protein kinase-like (PK-like)"/>
    <property type="match status" value="1"/>
</dbReference>
<dbReference type="InParanoid" id="A0A168RSY8"/>
<keyword evidence="2 10" id="KW-0723">Serine/threonine-protein kinase</keyword>
<dbReference type="Gene3D" id="1.10.510.10">
    <property type="entry name" value="Transferase(Phosphotransferase) domain 1"/>
    <property type="match status" value="1"/>
</dbReference>
<keyword evidence="6 9" id="KW-0067">ATP-binding</keyword>
<evidence type="ECO:0000256" key="3">
    <source>
        <dbReference type="ARBA" id="ARBA00022679"/>
    </source>
</evidence>
<name>A0A168RSY8_ABSGL</name>
<dbReference type="PROSITE" id="PS50011">
    <property type="entry name" value="PROTEIN_KINASE_DOM"/>
    <property type="match status" value="1"/>
</dbReference>
<dbReference type="PROSITE" id="PS00108">
    <property type="entry name" value="PROTEIN_KINASE_ST"/>
    <property type="match status" value="1"/>
</dbReference>
<dbReference type="EC" id="2.7.11.11" evidence="1"/>
<dbReference type="Pfam" id="PF00069">
    <property type="entry name" value="Pkinase"/>
    <property type="match status" value="1"/>
</dbReference>
<evidence type="ECO:0000256" key="9">
    <source>
        <dbReference type="PROSITE-ProRule" id="PRU10141"/>
    </source>
</evidence>
<dbReference type="GO" id="GO:0004691">
    <property type="term" value="F:cAMP-dependent protein kinase activity"/>
    <property type="evidence" value="ECO:0007669"/>
    <property type="project" value="UniProtKB-EC"/>
</dbReference>
<feature type="binding site" evidence="9">
    <location>
        <position position="50"/>
    </location>
    <ligand>
        <name>ATP</name>
        <dbReference type="ChEBI" id="CHEBI:30616"/>
    </ligand>
</feature>
<feature type="compositionally biased region" description="Low complexity" evidence="11">
    <location>
        <begin position="307"/>
        <end position="321"/>
    </location>
</feature>
<gene>
    <name evidence="13" type="primary">ABSGL_12989.1 scaffold 13554</name>
</gene>
<dbReference type="InterPro" id="IPR017441">
    <property type="entry name" value="Protein_kinase_ATP_BS"/>
</dbReference>
<keyword evidence="3" id="KW-0808">Transferase</keyword>
<proteinExistence type="inferred from homology"/>
<dbReference type="InterPro" id="IPR008271">
    <property type="entry name" value="Ser/Thr_kinase_AS"/>
</dbReference>
<evidence type="ECO:0000256" key="11">
    <source>
        <dbReference type="SAM" id="MobiDB-lite"/>
    </source>
</evidence>
<dbReference type="GO" id="GO:0005524">
    <property type="term" value="F:ATP binding"/>
    <property type="evidence" value="ECO:0007669"/>
    <property type="project" value="UniProtKB-UniRule"/>
</dbReference>
<evidence type="ECO:0000256" key="2">
    <source>
        <dbReference type="ARBA" id="ARBA00022527"/>
    </source>
</evidence>
<evidence type="ECO:0000256" key="7">
    <source>
        <dbReference type="ARBA" id="ARBA00047292"/>
    </source>
</evidence>
<sequence>MKWFCCSNQIQPDEAQSLDDLDVLKALGEGAFGQVRLVQHKKTGEQLALKIISKEKCIRRRYGPYIVAERQLMGELRYPLIANLRFAFQDDDHLYMAMDFMPKGDLRRWLNYHPLPPFTEFQLRSLLAELVLSIHYLHQQQVCHRDIKPENILLDDKGHAHLGDFSLAERNQTLKWAKAGSLAYLSPEMVSQQGYTPAIDWWSLGIVAFELVFGMRPFTAPSNELLTKAIMYQPLTFPTDAYTKVSNQCLQFITGLLQKSPGKRLTSDDGSIFAHPWFQSLDWHELEQKKHPAPIYEVLSTLPNEPASAPLTSSSSSSPATKRYSRPVSMDATSITTTARPVTEEAQMLEWLEENFLPLDYHPTTQKRTTVLKLCSFPCFS</sequence>
<dbReference type="AlphaFoldDB" id="A0A168RSY8"/>
<organism evidence="13">
    <name type="scientific">Absidia glauca</name>
    <name type="common">Pin mould</name>
    <dbReference type="NCBI Taxonomy" id="4829"/>
    <lineage>
        <taxon>Eukaryota</taxon>
        <taxon>Fungi</taxon>
        <taxon>Fungi incertae sedis</taxon>
        <taxon>Mucoromycota</taxon>
        <taxon>Mucoromycotina</taxon>
        <taxon>Mucoromycetes</taxon>
        <taxon>Mucorales</taxon>
        <taxon>Cunninghamellaceae</taxon>
        <taxon>Absidia</taxon>
    </lineage>
</organism>
<dbReference type="SMART" id="SM00220">
    <property type="entry name" value="S_TKc"/>
    <property type="match status" value="1"/>
</dbReference>
<evidence type="ECO:0000256" key="6">
    <source>
        <dbReference type="ARBA" id="ARBA00022840"/>
    </source>
</evidence>
<evidence type="ECO:0000256" key="1">
    <source>
        <dbReference type="ARBA" id="ARBA00012444"/>
    </source>
</evidence>
<feature type="domain" description="Protein kinase" evidence="12">
    <location>
        <begin position="21"/>
        <end position="278"/>
    </location>
</feature>
<dbReference type="PANTHER" id="PTHR24353">
    <property type="entry name" value="CYCLIC NUCLEOTIDE-DEPENDENT PROTEIN KINASE"/>
    <property type="match status" value="1"/>
</dbReference>
<reference evidence="13" key="1">
    <citation type="submission" date="2016-04" db="EMBL/GenBank/DDBJ databases">
        <authorList>
            <person name="Evans L.H."/>
            <person name="Alamgir A."/>
            <person name="Owens N."/>
            <person name="Weber N.D."/>
            <person name="Virtaneva K."/>
            <person name="Barbian K."/>
            <person name="Babar A."/>
            <person name="Rosenke K."/>
        </authorList>
    </citation>
    <scope>NUCLEOTIDE SEQUENCE [LARGE SCALE GENOMIC DNA]</scope>
    <source>
        <strain evidence="13">CBS 101.48</strain>
    </source>
</reference>